<dbReference type="NCBIfam" id="TIGR04211">
    <property type="entry name" value="SH3_and_anchor"/>
    <property type="match status" value="1"/>
</dbReference>
<dbReference type="SMART" id="SM00287">
    <property type="entry name" value="SH3b"/>
    <property type="match status" value="1"/>
</dbReference>
<sequence length="258" mass="28855">MVALSTADDADTLPLSLSFRNATTPFLGAKFRQKWNKLAFIAVNQYHLHVLNSKIGLHMIRKWLAAALIACSFQAFSLQDIADLEASSSHYIRDDLFIFVHTGPGRNYRILGSIEAGTPITVLARDNDAEFTQITDPEGRKGWVESKFVSNTMSQAEQLPIISEKLAESQNSLQTLQSDNAKLRQQLNDARQQVSKLTTTNDEQASQIIRLTAKVESANKDELVMWFTRGGLVAGIGILLGVMLTYLPKRKRRSSEWM</sequence>
<dbReference type="Proteomes" id="UP000061468">
    <property type="component" value="Chromosome"/>
</dbReference>
<evidence type="ECO:0000256" key="1">
    <source>
        <dbReference type="ARBA" id="ARBA00004167"/>
    </source>
</evidence>
<dbReference type="EMBL" id="CP013928">
    <property type="protein sequence ID" value="AMJ77343.1"/>
    <property type="molecule type" value="Genomic_DNA"/>
</dbReference>
<feature type="transmembrane region" description="Helical" evidence="7">
    <location>
        <begin position="223"/>
        <end position="247"/>
    </location>
</feature>
<evidence type="ECO:0000256" key="5">
    <source>
        <dbReference type="ARBA" id="ARBA00023136"/>
    </source>
</evidence>
<evidence type="ECO:0000313" key="10">
    <source>
        <dbReference type="Proteomes" id="UP000061468"/>
    </source>
</evidence>
<evidence type="ECO:0000256" key="6">
    <source>
        <dbReference type="SAM" id="Coils"/>
    </source>
</evidence>
<dbReference type="PROSITE" id="PS51781">
    <property type="entry name" value="SH3B"/>
    <property type="match status" value="1"/>
</dbReference>
<dbReference type="GO" id="GO:0016020">
    <property type="term" value="C:membrane"/>
    <property type="evidence" value="ECO:0007669"/>
    <property type="project" value="UniProtKB-SubCell"/>
</dbReference>
<gene>
    <name evidence="9" type="ORF">AV942_02950</name>
</gene>
<comment type="subcellular location">
    <subcellularLocation>
        <location evidence="1">Membrane</location>
        <topology evidence="1">Single-pass membrane protein</topology>
    </subcellularLocation>
</comment>
<keyword evidence="3" id="KW-0732">Signal</keyword>
<accession>A0AAC8XHE5</accession>
<feature type="coiled-coil region" evidence="6">
    <location>
        <begin position="166"/>
        <end position="207"/>
    </location>
</feature>
<protein>
    <recommendedName>
        <fullName evidence="8">SH3b domain-containing protein</fullName>
    </recommendedName>
</protein>
<evidence type="ECO:0000313" key="9">
    <source>
        <dbReference type="EMBL" id="AMJ77343.1"/>
    </source>
</evidence>
<keyword evidence="2 7" id="KW-0812">Transmembrane</keyword>
<evidence type="ECO:0000256" key="3">
    <source>
        <dbReference type="ARBA" id="ARBA00022729"/>
    </source>
</evidence>
<organism evidence="9 10">
    <name type="scientific">Alteromonas mediterranea</name>
    <dbReference type="NCBI Taxonomy" id="314275"/>
    <lineage>
        <taxon>Bacteria</taxon>
        <taxon>Pseudomonadati</taxon>
        <taxon>Pseudomonadota</taxon>
        <taxon>Gammaproteobacteria</taxon>
        <taxon>Alteromonadales</taxon>
        <taxon>Alteromonadaceae</taxon>
        <taxon>Alteromonas/Salinimonas group</taxon>
        <taxon>Alteromonas</taxon>
    </lineage>
</organism>
<dbReference type="AlphaFoldDB" id="A0AAC8XHE5"/>
<evidence type="ECO:0000256" key="7">
    <source>
        <dbReference type="SAM" id="Phobius"/>
    </source>
</evidence>
<name>A0AAC8XHE5_9ALTE</name>
<evidence type="ECO:0000259" key="8">
    <source>
        <dbReference type="PROSITE" id="PS51781"/>
    </source>
</evidence>
<proteinExistence type="predicted"/>
<feature type="domain" description="SH3b" evidence="8">
    <location>
        <begin position="87"/>
        <end position="153"/>
    </location>
</feature>
<dbReference type="InterPro" id="IPR016476">
    <property type="entry name" value="SH3_dom_pro"/>
</dbReference>
<reference evidence="9 10" key="1">
    <citation type="submission" date="2015-12" db="EMBL/GenBank/DDBJ databases">
        <title>Intraspecies pangenome expansion in the marine bacterium Alteromonas.</title>
        <authorList>
            <person name="Lopez-Perez M."/>
            <person name="Rodriguez-Valera F."/>
        </authorList>
    </citation>
    <scope>NUCLEOTIDE SEQUENCE [LARGE SCALE GENOMIC DNA]</scope>
    <source>
        <strain evidence="9 10">UM8</strain>
    </source>
</reference>
<keyword evidence="5 7" id="KW-0472">Membrane</keyword>
<dbReference type="InterPro" id="IPR003646">
    <property type="entry name" value="SH3-like_bac-type"/>
</dbReference>
<evidence type="ECO:0000256" key="4">
    <source>
        <dbReference type="ARBA" id="ARBA00022989"/>
    </source>
</evidence>
<dbReference type="Pfam" id="PF08239">
    <property type="entry name" value="SH3_3"/>
    <property type="match status" value="1"/>
</dbReference>
<keyword evidence="6" id="KW-0175">Coiled coil</keyword>
<dbReference type="Gene3D" id="2.30.30.40">
    <property type="entry name" value="SH3 Domains"/>
    <property type="match status" value="1"/>
</dbReference>
<evidence type="ECO:0000256" key="2">
    <source>
        <dbReference type="ARBA" id="ARBA00022692"/>
    </source>
</evidence>
<keyword evidence="4 7" id="KW-1133">Transmembrane helix</keyword>